<evidence type="ECO:0000313" key="2">
    <source>
        <dbReference type="EMBL" id="GAA3903703.1"/>
    </source>
</evidence>
<evidence type="ECO:0008006" key="4">
    <source>
        <dbReference type="Google" id="ProtNLM"/>
    </source>
</evidence>
<keyword evidence="3" id="KW-1185">Reference proteome</keyword>
<dbReference type="Proteomes" id="UP001501000">
    <property type="component" value="Unassembled WGS sequence"/>
</dbReference>
<keyword evidence="1" id="KW-0812">Transmembrane</keyword>
<comment type="caution">
    <text evidence="2">The sequence shown here is derived from an EMBL/GenBank/DDBJ whole genome shotgun (WGS) entry which is preliminary data.</text>
</comment>
<feature type="transmembrane region" description="Helical" evidence="1">
    <location>
        <begin position="56"/>
        <end position="75"/>
    </location>
</feature>
<keyword evidence="1" id="KW-0472">Membrane</keyword>
<sequence length="180" mass="18952">MQPPPSPRSATGAPHDTLSDAGWLGEAWYAIGCAALLLGASLLVDAVANGLTLLRMTGWITLATALLVILLPARVSAGPGHLTVRGLWVTKSVRTDRLSAVDWPVGIAQRLVLTDADGVRAEVDLRVLTSNPALWLRLEADARAALERGTLDRGAASLARLSLRVDADTTRSVFNVSGLS</sequence>
<organism evidence="2 3">
    <name type="scientific">Streptomyces gulbargensis</name>
    <dbReference type="NCBI Taxonomy" id="364901"/>
    <lineage>
        <taxon>Bacteria</taxon>
        <taxon>Bacillati</taxon>
        <taxon>Actinomycetota</taxon>
        <taxon>Actinomycetes</taxon>
        <taxon>Kitasatosporales</taxon>
        <taxon>Streptomycetaceae</taxon>
        <taxon>Streptomyces</taxon>
    </lineage>
</organism>
<feature type="transmembrane region" description="Helical" evidence="1">
    <location>
        <begin position="27"/>
        <end position="44"/>
    </location>
</feature>
<evidence type="ECO:0000313" key="3">
    <source>
        <dbReference type="Proteomes" id="UP001501000"/>
    </source>
</evidence>
<dbReference type="EMBL" id="BAABAJ010000003">
    <property type="protein sequence ID" value="GAA3903703.1"/>
    <property type="molecule type" value="Genomic_DNA"/>
</dbReference>
<protein>
    <recommendedName>
        <fullName evidence="4">Integral membrane protein</fullName>
    </recommendedName>
</protein>
<evidence type="ECO:0000256" key="1">
    <source>
        <dbReference type="SAM" id="Phobius"/>
    </source>
</evidence>
<name>A0ABP7LKI7_9ACTN</name>
<accession>A0ABP7LKI7</accession>
<dbReference type="RefSeq" id="WP_345279286.1">
    <property type="nucleotide sequence ID" value="NZ_BAABAJ010000003.1"/>
</dbReference>
<proteinExistence type="predicted"/>
<gene>
    <name evidence="2" type="ORF">GCM10022244_12370</name>
</gene>
<reference evidence="3" key="1">
    <citation type="journal article" date="2019" name="Int. J. Syst. Evol. Microbiol.">
        <title>The Global Catalogue of Microorganisms (GCM) 10K type strain sequencing project: providing services to taxonomists for standard genome sequencing and annotation.</title>
        <authorList>
            <consortium name="The Broad Institute Genomics Platform"/>
            <consortium name="The Broad Institute Genome Sequencing Center for Infectious Disease"/>
            <person name="Wu L."/>
            <person name="Ma J."/>
        </authorList>
    </citation>
    <scope>NUCLEOTIDE SEQUENCE [LARGE SCALE GENOMIC DNA]</scope>
    <source>
        <strain evidence="3">JCM 16956</strain>
    </source>
</reference>
<keyword evidence="1" id="KW-1133">Transmembrane helix</keyword>